<name>A0A6C2USB6_9BACT</name>
<protein>
    <recommendedName>
        <fullName evidence="2">GGDEF domain-containing protein</fullName>
    </recommendedName>
</protein>
<dbReference type="PANTHER" id="PTHR33121:SF70">
    <property type="entry name" value="SIGNALING PROTEIN YKOW"/>
    <property type="match status" value="1"/>
</dbReference>
<dbReference type="CDD" id="cd01949">
    <property type="entry name" value="GGDEF"/>
    <property type="match status" value="1"/>
</dbReference>
<dbReference type="NCBIfam" id="TIGR00254">
    <property type="entry name" value="GGDEF"/>
    <property type="match status" value="1"/>
</dbReference>
<dbReference type="InterPro" id="IPR043128">
    <property type="entry name" value="Rev_trsase/Diguanyl_cyclase"/>
</dbReference>
<dbReference type="InterPro" id="IPR029787">
    <property type="entry name" value="Nucleotide_cyclase"/>
</dbReference>
<dbReference type="PANTHER" id="PTHR33121">
    <property type="entry name" value="CYCLIC DI-GMP PHOSPHODIESTERASE PDEF"/>
    <property type="match status" value="1"/>
</dbReference>
<organism evidence="3 4">
    <name type="scientific">Pontiella sulfatireligans</name>
    <dbReference type="NCBI Taxonomy" id="2750658"/>
    <lineage>
        <taxon>Bacteria</taxon>
        <taxon>Pseudomonadati</taxon>
        <taxon>Kiritimatiellota</taxon>
        <taxon>Kiritimatiellia</taxon>
        <taxon>Kiritimatiellales</taxon>
        <taxon>Pontiellaceae</taxon>
        <taxon>Pontiella</taxon>
    </lineage>
</organism>
<dbReference type="AlphaFoldDB" id="A0A6C2USB6"/>
<evidence type="ECO:0000259" key="2">
    <source>
        <dbReference type="PROSITE" id="PS50887"/>
    </source>
</evidence>
<dbReference type="InterPro" id="IPR050706">
    <property type="entry name" value="Cyclic-di-GMP_PDE-like"/>
</dbReference>
<dbReference type="Gene3D" id="3.30.70.270">
    <property type="match status" value="1"/>
</dbReference>
<proteinExistence type="predicted"/>
<keyword evidence="1" id="KW-0812">Transmembrane</keyword>
<keyword evidence="1" id="KW-0472">Membrane</keyword>
<dbReference type="Proteomes" id="UP000346198">
    <property type="component" value="Unassembled WGS sequence"/>
</dbReference>
<evidence type="ECO:0000256" key="1">
    <source>
        <dbReference type="SAM" id="Phobius"/>
    </source>
</evidence>
<sequence length="425" mass="46149">MSLLFPTIAAQFDFFSGTLGVLASVVVSFIAITMVASYYRFQHIVQQAESSQPDEMGASADDILRVQLARYLAGCARRGTSFAVSLIHTDNPAVEVRIGASFVEAIKLAARCGDVVCIFDGRTAALLTEAEPEDTAGILRRILGSAESASPELEQGSLRAGIASYPGHGLSGRELLQVAQNGLGQTDEASPVVMPEIVDFDDEDEEGAEESVAAVVESALAEEVAEGESGPKVSKGWKERRKNVMLDELTGVLKPSAVSAYMQRMMSEMRRKKQHVALFCIGVNNIEHIIRIHGEDAANDVLVGISKIMQENLRADDLIGRHEKYAFLVLAQASLSEAEIVGKRISTLVQQSEFVAGAKRLKTTITLGVATYPEHGRNLHQLYTAGQKVLDYSRANDIRAYAVYDPQLHDKVESKPMKNIKSVQA</sequence>
<feature type="domain" description="GGDEF" evidence="2">
    <location>
        <begin position="274"/>
        <end position="406"/>
    </location>
</feature>
<dbReference type="PROSITE" id="PS50887">
    <property type="entry name" value="GGDEF"/>
    <property type="match status" value="1"/>
</dbReference>
<gene>
    <name evidence="3" type="ORF">SCARR_03893</name>
</gene>
<accession>A0A6C2USB6</accession>
<keyword evidence="1" id="KW-1133">Transmembrane helix</keyword>
<dbReference type="SUPFAM" id="SSF55073">
    <property type="entry name" value="Nucleotide cyclase"/>
    <property type="match status" value="1"/>
</dbReference>
<dbReference type="GO" id="GO:0071111">
    <property type="term" value="F:cyclic-guanylate-specific phosphodiesterase activity"/>
    <property type="evidence" value="ECO:0007669"/>
    <property type="project" value="InterPro"/>
</dbReference>
<reference evidence="3 4" key="1">
    <citation type="submission" date="2019-04" db="EMBL/GenBank/DDBJ databases">
        <authorList>
            <person name="Van Vliet M D."/>
        </authorList>
    </citation>
    <scope>NUCLEOTIDE SEQUENCE [LARGE SCALE GENOMIC DNA]</scope>
    <source>
        <strain evidence="3 4">F21</strain>
    </source>
</reference>
<evidence type="ECO:0000313" key="4">
    <source>
        <dbReference type="Proteomes" id="UP000346198"/>
    </source>
</evidence>
<dbReference type="EMBL" id="CAAHFH010000002">
    <property type="protein sequence ID" value="VGO21816.1"/>
    <property type="molecule type" value="Genomic_DNA"/>
</dbReference>
<dbReference type="InterPro" id="IPR000160">
    <property type="entry name" value="GGDEF_dom"/>
</dbReference>
<dbReference type="Pfam" id="PF00990">
    <property type="entry name" value="GGDEF"/>
    <property type="match status" value="1"/>
</dbReference>
<feature type="transmembrane region" description="Helical" evidence="1">
    <location>
        <begin position="12"/>
        <end position="39"/>
    </location>
</feature>
<dbReference type="SMART" id="SM00267">
    <property type="entry name" value="GGDEF"/>
    <property type="match status" value="1"/>
</dbReference>
<evidence type="ECO:0000313" key="3">
    <source>
        <dbReference type="EMBL" id="VGO21816.1"/>
    </source>
</evidence>
<keyword evidence="4" id="KW-1185">Reference proteome</keyword>